<dbReference type="EMBL" id="JBHULE010000035">
    <property type="protein sequence ID" value="MFD2565393.1"/>
    <property type="molecule type" value="Genomic_DNA"/>
</dbReference>
<proteinExistence type="predicted"/>
<dbReference type="PROSITE" id="PS51257">
    <property type="entry name" value="PROKAR_LIPOPROTEIN"/>
    <property type="match status" value="1"/>
</dbReference>
<comment type="caution">
    <text evidence="1">The sequence shown here is derived from an EMBL/GenBank/DDBJ whole genome shotgun (WGS) entry which is preliminary data.</text>
</comment>
<dbReference type="RefSeq" id="WP_378295208.1">
    <property type="nucleotide sequence ID" value="NZ_JBHULE010000035.1"/>
</dbReference>
<evidence type="ECO:0000313" key="2">
    <source>
        <dbReference type="Proteomes" id="UP001597319"/>
    </source>
</evidence>
<protein>
    <submittedName>
        <fullName evidence="1">Uncharacterized protein</fullName>
    </submittedName>
</protein>
<accession>A0ABW5LNA0</accession>
<gene>
    <name evidence="1" type="ORF">ACFSR1_22130</name>
</gene>
<organism evidence="1 2">
    <name type="scientific">Aquimarina rubra</name>
    <dbReference type="NCBI Taxonomy" id="1920033"/>
    <lineage>
        <taxon>Bacteria</taxon>
        <taxon>Pseudomonadati</taxon>
        <taxon>Bacteroidota</taxon>
        <taxon>Flavobacteriia</taxon>
        <taxon>Flavobacteriales</taxon>
        <taxon>Flavobacteriaceae</taxon>
        <taxon>Aquimarina</taxon>
    </lineage>
</organism>
<name>A0ABW5LNA0_9FLAO</name>
<evidence type="ECO:0000313" key="1">
    <source>
        <dbReference type="EMBL" id="MFD2565393.1"/>
    </source>
</evidence>
<keyword evidence="2" id="KW-1185">Reference proteome</keyword>
<reference evidence="2" key="1">
    <citation type="journal article" date="2019" name="Int. J. Syst. Evol. Microbiol.">
        <title>The Global Catalogue of Microorganisms (GCM) 10K type strain sequencing project: providing services to taxonomists for standard genome sequencing and annotation.</title>
        <authorList>
            <consortium name="The Broad Institute Genomics Platform"/>
            <consortium name="The Broad Institute Genome Sequencing Center for Infectious Disease"/>
            <person name="Wu L."/>
            <person name="Ma J."/>
        </authorList>
    </citation>
    <scope>NUCLEOTIDE SEQUENCE [LARGE SCALE GENOMIC DNA]</scope>
    <source>
        <strain evidence="2">KCTC 52274</strain>
    </source>
</reference>
<sequence length="359" mass="40764">MKTQINSLLLYLTISMFVLTSSCRTELDEEIGAPQDRTLAANSKVADLMLKTAMNDGSGDNILDGTSCFDVALPVMLNVNGIDVTIDSEDDFVLIEDIFDEFENDIDNLEFIFPITIIFSDFSEMIIENENQLETLIEDCEEDEEDEDDDIECIDFQYPFSVSVFNENSELLETITFTSDQELYNFIEDLDEDDIVNIGFPITVILSDGSEILINSLDDLEETIEDAIDDCDENDLGEERFTRVITSQLLEVQKYKDNQSNETNNYRNYTFDFSEDGTVIITLEDNDGDDSNNEITNGTWSVRTRADGGLEAILDFGTEAPLNKLNNNWNVKKIKENRIMLDDRDGDGISNDELFFDRA</sequence>
<dbReference type="Proteomes" id="UP001597319">
    <property type="component" value="Unassembled WGS sequence"/>
</dbReference>